<organism evidence="2 3">
    <name type="scientific">Anabaena azotica FACHB-119</name>
    <dbReference type="NCBI Taxonomy" id="947527"/>
    <lineage>
        <taxon>Bacteria</taxon>
        <taxon>Bacillati</taxon>
        <taxon>Cyanobacteriota</taxon>
        <taxon>Cyanophyceae</taxon>
        <taxon>Nostocales</taxon>
        <taxon>Nostocaceae</taxon>
        <taxon>Anabaena</taxon>
        <taxon>Anabaena azotica</taxon>
    </lineage>
</organism>
<feature type="domain" description="Iminophenyl-pyruvate dimer synthase" evidence="1">
    <location>
        <begin position="697"/>
        <end position="935"/>
    </location>
</feature>
<gene>
    <name evidence="2" type="ORF">H6G83_27690</name>
</gene>
<dbReference type="RefSeq" id="WP_190478047.1">
    <property type="nucleotide sequence ID" value="NZ_JACJSG010000049.1"/>
</dbReference>
<evidence type="ECO:0000313" key="3">
    <source>
        <dbReference type="Proteomes" id="UP000661112"/>
    </source>
</evidence>
<reference evidence="2 3" key="1">
    <citation type="journal article" date="2020" name="ISME J.">
        <title>Comparative genomics reveals insights into cyanobacterial evolution and habitat adaptation.</title>
        <authorList>
            <person name="Chen M.Y."/>
            <person name="Teng W.K."/>
            <person name="Zhao L."/>
            <person name="Hu C.X."/>
            <person name="Zhou Y.K."/>
            <person name="Han B.P."/>
            <person name="Song L.R."/>
            <person name="Shu W.S."/>
        </authorList>
    </citation>
    <scope>NUCLEOTIDE SEQUENCE [LARGE SCALE GENOMIC DNA]</scope>
    <source>
        <strain evidence="2 3">FACHB-119</strain>
    </source>
</reference>
<comment type="caution">
    <text evidence="2">The sequence shown here is derived from an EMBL/GenBank/DDBJ whole genome shotgun (WGS) entry which is preliminary data.</text>
</comment>
<dbReference type="InterPro" id="IPR026820">
    <property type="entry name" value="VioB/RebD_dom"/>
</dbReference>
<proteinExistence type="predicted"/>
<evidence type="ECO:0000313" key="2">
    <source>
        <dbReference type="EMBL" id="MBD2504347.1"/>
    </source>
</evidence>
<dbReference type="Pfam" id="PF12902">
    <property type="entry name" value="Ferritin-like"/>
    <property type="match status" value="1"/>
</dbReference>
<accession>A0ABR8DAZ6</accession>
<dbReference type="Gene3D" id="1.20.1260.10">
    <property type="match status" value="1"/>
</dbReference>
<dbReference type="EMBL" id="JACJSG010000049">
    <property type="protein sequence ID" value="MBD2504347.1"/>
    <property type="molecule type" value="Genomic_DNA"/>
</dbReference>
<dbReference type="Proteomes" id="UP000661112">
    <property type="component" value="Unassembled WGS sequence"/>
</dbReference>
<sequence length="1111" mass="126400">MSILDFPRLHFQGFARIHAPTGQKNGLVDLSSNTVYMNGERFDHRRSLSEFHEYLYKLGPRFNAAGEWDENGPFSMAMGWDFGGNGHFAIDAKIVSTQRSFGEIDQNDPVVGRSVDMWGHYNEYLGTTFNRARIFDCDPASNWTSTIMVGQLTFGRLGNSHEVPNMLSAPVVGMQPSRWHDFHHIRELPPHCLNSEFQRAAVHQFTIPKTAKDLLWNEETALSPTVSLLREAMNRDDVLGLVVQFSVSNMSSPMQPDSATFWELHGSIGLWCEGEMSTYPHGRLLTAHKQGEREGKTLSNLTVQVNSQCASLNMVIAVPCVGRAVKAGPGPTHAIASKLDFGDLELRTITSQRLVARIPSAAYQKEAHHLTSGIVDVPLAEPFENLQTEIEQQGLCIVDRQGQILAQEKEINLQVDDGCLFLDFADLQRGKDYTPEIEIRSFVRGRPAPIETVYLRQFYNPKGLPQIRYEFERDPANAGECFHFPASSQLNIVHFKPGKREEINDFAVNCVISTNSQGRGWVTLRGIQSGTTRILLSAQADELPCEPNHPDQAIIAYDNDNLLGFWSSAGSFAVRVLTNDWHLEEVEDEAVNFNLIYEHILAYYELCFSFMKAEVFSLADRCKVETYARLMWQMCDPENRHQTYYMPPSRDLSAPKAMLLRKFLHNQQLVGYVPDAQPAPKRTQRLIQTREELVSALRHAAELEVAVMLQYIYAAYSIPNYVTGKEYVRRGLWTPEQLSLACGNGEEKRDYGMRGVLLEVSHEEMIHFLMVNNILIAMGEPFYPATPNFSEMNRRFPIEVDFALEPLSAATIQRFMRFELPDFLEKDLNSDRQENDPTADRLHGYGSLSELYRQIRQAIENIPDLFVVKKGRVGGEHHLFLREDFNKVHPDYQLQVDDVESALFAIDFIVEQGEGCDPNSPKFEESHFQQYRRMADALAQQQIQNTDCPIPWNPAYPALRNPTLHYRDHNSSVVTVPETRAVMQIFDECYFIMMQLMVQHFGLTPTASLRRSRIMNAAIDVMTGMMRPLGEILMSMPSGKRGKTAGPSFEIAMPMYISTPEVACEAIARRFERLSHQARECEAIPSTIYEMFDFYTTFFADFANNPQRLLH</sequence>
<keyword evidence="3" id="KW-1185">Reference proteome</keyword>
<evidence type="ECO:0000259" key="1">
    <source>
        <dbReference type="Pfam" id="PF12902"/>
    </source>
</evidence>
<name>A0ABR8DAZ6_9NOST</name>
<protein>
    <submittedName>
        <fullName evidence="2">Isovaleryl-CoA dehydrogenase</fullName>
    </submittedName>
</protein>
<dbReference type="InterPro" id="IPR012347">
    <property type="entry name" value="Ferritin-like"/>
</dbReference>